<dbReference type="CDD" id="cd00452">
    <property type="entry name" value="KDPG_aldolase"/>
    <property type="match status" value="1"/>
</dbReference>
<dbReference type="Pfam" id="PF01081">
    <property type="entry name" value="Aldolase"/>
    <property type="match status" value="1"/>
</dbReference>
<keyword evidence="5" id="KW-0119">Carbohydrate metabolism</keyword>
<name>A0A6J7KR87_9ZZZZ</name>
<comment type="subunit">
    <text evidence="3">Homotrimer.</text>
</comment>
<dbReference type="EMBL" id="CAFBNQ010000037">
    <property type="protein sequence ID" value="CAB4956304.1"/>
    <property type="molecule type" value="Genomic_DNA"/>
</dbReference>
<dbReference type="InterPro" id="IPR013785">
    <property type="entry name" value="Aldolase_TIM"/>
</dbReference>
<dbReference type="PANTHER" id="PTHR30246:SF1">
    <property type="entry name" value="2-DEHYDRO-3-DEOXY-6-PHOSPHOGALACTONATE ALDOLASE-RELATED"/>
    <property type="match status" value="1"/>
</dbReference>
<organism evidence="6">
    <name type="scientific">freshwater metagenome</name>
    <dbReference type="NCBI Taxonomy" id="449393"/>
    <lineage>
        <taxon>unclassified sequences</taxon>
        <taxon>metagenomes</taxon>
        <taxon>ecological metagenomes</taxon>
    </lineage>
</organism>
<evidence type="ECO:0000313" key="6">
    <source>
        <dbReference type="EMBL" id="CAB4956304.1"/>
    </source>
</evidence>
<evidence type="ECO:0000256" key="1">
    <source>
        <dbReference type="ARBA" id="ARBA00004761"/>
    </source>
</evidence>
<dbReference type="GO" id="GO:0016829">
    <property type="term" value="F:lyase activity"/>
    <property type="evidence" value="ECO:0007669"/>
    <property type="project" value="UniProtKB-KW"/>
</dbReference>
<dbReference type="Gene3D" id="3.20.20.70">
    <property type="entry name" value="Aldolase class I"/>
    <property type="match status" value="1"/>
</dbReference>
<evidence type="ECO:0000256" key="4">
    <source>
        <dbReference type="ARBA" id="ARBA00023239"/>
    </source>
</evidence>
<accession>A0A6J7KR87</accession>
<protein>
    <submittedName>
        <fullName evidence="6">Unannotated protein</fullName>
    </submittedName>
</protein>
<dbReference type="SUPFAM" id="SSF51569">
    <property type="entry name" value="Aldolase"/>
    <property type="match status" value="1"/>
</dbReference>
<comment type="similarity">
    <text evidence="2">Belongs to the KHG/KDPG aldolase family.</text>
</comment>
<reference evidence="6" key="1">
    <citation type="submission" date="2020-05" db="EMBL/GenBank/DDBJ databases">
        <authorList>
            <person name="Chiriac C."/>
            <person name="Salcher M."/>
            <person name="Ghai R."/>
            <person name="Kavagutti S V."/>
        </authorList>
    </citation>
    <scope>NUCLEOTIDE SEQUENCE</scope>
</reference>
<proteinExistence type="inferred from homology"/>
<dbReference type="InterPro" id="IPR000887">
    <property type="entry name" value="Aldlse_KDPG_KHG"/>
</dbReference>
<comment type="pathway">
    <text evidence="1">Carbohydrate acid metabolism.</text>
</comment>
<gene>
    <name evidence="6" type="ORF">UFOPK3861_00495</name>
</gene>
<evidence type="ECO:0000256" key="5">
    <source>
        <dbReference type="ARBA" id="ARBA00023277"/>
    </source>
</evidence>
<evidence type="ECO:0000256" key="2">
    <source>
        <dbReference type="ARBA" id="ARBA00006906"/>
    </source>
</evidence>
<evidence type="ECO:0000256" key="3">
    <source>
        <dbReference type="ARBA" id="ARBA00011233"/>
    </source>
</evidence>
<dbReference type="PANTHER" id="PTHR30246">
    <property type="entry name" value="2-KETO-3-DEOXY-6-PHOSPHOGLUCONATE ALDOLASE"/>
    <property type="match status" value="1"/>
</dbReference>
<keyword evidence="4" id="KW-0456">Lyase</keyword>
<sequence length="211" mass="22260">MNTSEHLFSNLKTAPIIAILRGVTPDKVLDVGDLLVSAGVKVIEVPLNSPEAFLSIKTLRGHLSPDITVGAGTVLTVSDVEKISKAGAEICISPNLDLEVVAAAQKLGLIPIPGVATASEFFQAYKSGVRTMKLFPFSNLGVPFMKALQSVSPKDSHLIPVGGVSVEDTFELVQSGALAVGIGNSLYDPKISNNEFIERCSSTKKVIARFA</sequence>
<dbReference type="AlphaFoldDB" id="A0A6J7KR87"/>